<reference evidence="1 2" key="1">
    <citation type="submission" date="2020-08" db="EMBL/GenBank/DDBJ databases">
        <title>Amycolatopsis sp. nov. DR6-1 isolated from Dendrobium heterocarpum.</title>
        <authorList>
            <person name="Tedsree N."/>
            <person name="Kuncharoen N."/>
            <person name="Likhitwitayawuid K."/>
            <person name="Tanasupawat S."/>
        </authorList>
    </citation>
    <scope>NUCLEOTIDE SEQUENCE [LARGE SCALE GENOMIC DNA]</scope>
    <source>
        <strain evidence="1 2">DR6-1</strain>
    </source>
</reference>
<proteinExistence type="predicted"/>
<sequence length="145" mass="16102">MSERPSIELLRRAGWTPGRAVDISDDVRALERAGIGIFPGAIEFLREYSGIKVRWNRSSGFPDDLEVSAARSRESLDPRWVAIYAERAGTALVPVGEANRGYLVVLVGEDGRWFGGFDDAFGELGDDFLSSLDGLVRHCRFIRDL</sequence>
<evidence type="ECO:0000313" key="1">
    <source>
        <dbReference type="EMBL" id="MBB1153083.1"/>
    </source>
</evidence>
<dbReference type="InterPro" id="IPR025850">
    <property type="entry name" value="SUKH-3"/>
</dbReference>
<name>A0A7W3VTV3_9PSEU</name>
<organism evidence="1 2">
    <name type="scientific">Amycolatopsis dendrobii</name>
    <dbReference type="NCBI Taxonomy" id="2760662"/>
    <lineage>
        <taxon>Bacteria</taxon>
        <taxon>Bacillati</taxon>
        <taxon>Actinomycetota</taxon>
        <taxon>Actinomycetes</taxon>
        <taxon>Pseudonocardiales</taxon>
        <taxon>Pseudonocardiaceae</taxon>
        <taxon>Amycolatopsis</taxon>
    </lineage>
</organism>
<comment type="caution">
    <text evidence="1">The sequence shown here is derived from an EMBL/GenBank/DDBJ whole genome shotgun (WGS) entry which is preliminary data.</text>
</comment>
<dbReference type="RefSeq" id="WP_182890193.1">
    <property type="nucleotide sequence ID" value="NZ_JACGZW010000002.1"/>
</dbReference>
<dbReference type="Proteomes" id="UP000526734">
    <property type="component" value="Unassembled WGS sequence"/>
</dbReference>
<evidence type="ECO:0000313" key="2">
    <source>
        <dbReference type="Proteomes" id="UP000526734"/>
    </source>
</evidence>
<accession>A0A7W3VTV3</accession>
<protein>
    <submittedName>
        <fullName evidence="1">SUKH-3 domain-containing protein</fullName>
    </submittedName>
</protein>
<dbReference type="Pfam" id="PF14433">
    <property type="entry name" value="SUKH-3"/>
    <property type="match status" value="1"/>
</dbReference>
<dbReference type="EMBL" id="JACGZW010000002">
    <property type="protein sequence ID" value="MBB1153083.1"/>
    <property type="molecule type" value="Genomic_DNA"/>
</dbReference>
<gene>
    <name evidence="1" type="ORF">H4281_08070</name>
</gene>
<keyword evidence="2" id="KW-1185">Reference proteome</keyword>
<dbReference type="AlphaFoldDB" id="A0A7W3VTV3"/>